<dbReference type="EMBL" id="QFNK01000315">
    <property type="protein sequence ID" value="PZO80995.1"/>
    <property type="molecule type" value="Genomic_DNA"/>
</dbReference>
<dbReference type="Proteomes" id="UP000249557">
    <property type="component" value="Unassembled WGS sequence"/>
</dbReference>
<evidence type="ECO:0000313" key="1">
    <source>
        <dbReference type="EMBL" id="PZO80995.1"/>
    </source>
</evidence>
<sequence length="82" mass="9512">MISGHPYITSMRVSEVFLNDSVKRRLVVDTNLMMPKSGRIEENEKLLDLHNYLEEMAVHDFADFDEVEIRTPMPKELSASIM</sequence>
<gene>
    <name evidence="1" type="ORF">DI626_11045</name>
</gene>
<comment type="caution">
    <text evidence="1">The sequence shown here is derived from an EMBL/GenBank/DDBJ whole genome shotgun (WGS) entry which is preliminary data.</text>
</comment>
<reference evidence="1 2" key="1">
    <citation type="submission" date="2017-08" db="EMBL/GenBank/DDBJ databases">
        <title>Infants hospitalized years apart are colonized by the same room-sourced microbial strains.</title>
        <authorList>
            <person name="Brooks B."/>
            <person name="Olm M.R."/>
            <person name="Firek B.A."/>
            <person name="Baker R."/>
            <person name="Thomas B.C."/>
            <person name="Morowitz M.J."/>
            <person name="Banfield J.F."/>
        </authorList>
    </citation>
    <scope>NUCLEOTIDE SEQUENCE [LARGE SCALE GENOMIC DNA]</scope>
    <source>
        <strain evidence="1">S2_018_000_R2_104</strain>
    </source>
</reference>
<evidence type="ECO:0000313" key="2">
    <source>
        <dbReference type="Proteomes" id="UP000249557"/>
    </source>
</evidence>
<proteinExistence type="predicted"/>
<name>A0A2W5BD36_9BACT</name>
<dbReference type="AlphaFoldDB" id="A0A2W5BD36"/>
<organism evidence="1 2">
    <name type="scientific">Micavibrio aeruginosavorus</name>
    <dbReference type="NCBI Taxonomy" id="349221"/>
    <lineage>
        <taxon>Bacteria</taxon>
        <taxon>Pseudomonadati</taxon>
        <taxon>Bdellovibrionota</taxon>
        <taxon>Bdellovibrionia</taxon>
        <taxon>Bdellovibrionales</taxon>
        <taxon>Pseudobdellovibrionaceae</taxon>
        <taxon>Micavibrio</taxon>
    </lineage>
</organism>
<protein>
    <submittedName>
        <fullName evidence="1">Uncharacterized protein</fullName>
    </submittedName>
</protein>
<accession>A0A2W5BD36</accession>